<dbReference type="STRING" id="984485.A0A1E4RKA2"/>
<feature type="domain" description="CRAL-TRIO" evidence="17">
    <location>
        <begin position="148"/>
        <end position="294"/>
    </location>
</feature>
<gene>
    <name evidence="18" type="ORF">HYPBUDRAFT_148011</name>
</gene>
<dbReference type="GO" id="GO:0046872">
    <property type="term" value="F:metal ion binding"/>
    <property type="evidence" value="ECO:0007669"/>
    <property type="project" value="UniProtKB-KW"/>
</dbReference>
<evidence type="ECO:0000256" key="1">
    <source>
        <dbReference type="ARBA" id="ARBA00001970"/>
    </source>
</evidence>
<evidence type="ECO:0000256" key="5">
    <source>
        <dbReference type="ARBA" id="ARBA00022448"/>
    </source>
</evidence>
<dbReference type="GO" id="GO:0005886">
    <property type="term" value="C:plasma membrane"/>
    <property type="evidence" value="ECO:0007669"/>
    <property type="project" value="EnsemblFungi"/>
</dbReference>
<sequence>MSDAEDNLAGNVGIKSQSLKAEQVEKLSKLIKLIPDILKELKNPDYDEIFGYRINVDTESQVNIPVRNEILLKFLIANDYDVQVTKEKLVKTLNWRNEFKPLSAAYLETHDKELDTLGAITKFNDNEKANLKVVTWNFYGNLKSPKKLFEKFGDAEGKEEKKQELPGSRFLRWRIGLMERSLALVDYSDPQNHKIAQIHDYNNVSMFRIDPGMKAATKEIIEIFGNNYPELLSTKFFINVPTLMSWVFTFFNKIGVISEETLKKFQVLNNGNLSSYFGESNLPKEYNGGKTTQIKDIFGLENSIKSSMEFPEYGKHLLDKHDLQDNLSVE</sequence>
<evidence type="ECO:0000256" key="3">
    <source>
        <dbReference type="ARBA" id="ARBA00006667"/>
    </source>
</evidence>
<evidence type="ECO:0000256" key="7">
    <source>
        <dbReference type="ARBA" id="ARBA00022617"/>
    </source>
</evidence>
<dbReference type="Proteomes" id="UP000095085">
    <property type="component" value="Unassembled WGS sequence"/>
</dbReference>
<reference evidence="19" key="1">
    <citation type="submission" date="2016-05" db="EMBL/GenBank/DDBJ databases">
        <title>Comparative genomics of biotechnologically important yeasts.</title>
        <authorList>
            <consortium name="DOE Joint Genome Institute"/>
            <person name="Riley R."/>
            <person name="Haridas S."/>
            <person name="Wolfe K.H."/>
            <person name="Lopes M.R."/>
            <person name="Hittinger C.T."/>
            <person name="Goker M."/>
            <person name="Salamov A."/>
            <person name="Wisecaver J."/>
            <person name="Long T.M."/>
            <person name="Aerts A.L."/>
            <person name="Barry K."/>
            <person name="Choi C."/>
            <person name="Clum A."/>
            <person name="Coughlan A.Y."/>
            <person name="Deshpande S."/>
            <person name="Douglass A.P."/>
            <person name="Hanson S.J."/>
            <person name="Klenk H.-P."/>
            <person name="Labutti K."/>
            <person name="Lapidus A."/>
            <person name="Lindquist E."/>
            <person name="Lipzen A."/>
            <person name="Meier-Kolthoff J.P."/>
            <person name="Ohm R.A."/>
            <person name="Otillar R.P."/>
            <person name="Pangilinan J."/>
            <person name="Peng Y."/>
            <person name="Rokas A."/>
            <person name="Rosa C.A."/>
            <person name="Scheuner C."/>
            <person name="Sibirny A.A."/>
            <person name="Slot J.C."/>
            <person name="Stielow J.B."/>
            <person name="Sun H."/>
            <person name="Kurtzman C.P."/>
            <person name="Blackwell M."/>
            <person name="Grigoriev I.V."/>
            <person name="Jeffries T.W."/>
        </authorList>
    </citation>
    <scope>NUCLEOTIDE SEQUENCE [LARGE SCALE GENOMIC DNA]</scope>
    <source>
        <strain evidence="19">NRRL Y-1933</strain>
    </source>
</reference>
<keyword evidence="5 16" id="KW-0813">Transport</keyword>
<evidence type="ECO:0000256" key="4">
    <source>
        <dbReference type="ARBA" id="ARBA00018320"/>
    </source>
</evidence>
<keyword evidence="19" id="KW-1185">Reference proteome</keyword>
<evidence type="ECO:0000256" key="2">
    <source>
        <dbReference type="ARBA" id="ARBA00004406"/>
    </source>
</evidence>
<dbReference type="OrthoDB" id="75724at2759"/>
<keyword evidence="10 16" id="KW-0492">Microsome</keyword>
<evidence type="ECO:0000256" key="14">
    <source>
        <dbReference type="ARBA" id="ARBA00024146"/>
    </source>
</evidence>
<keyword evidence="8" id="KW-0479">Metal-binding</keyword>
<evidence type="ECO:0000313" key="18">
    <source>
        <dbReference type="EMBL" id="ODV67699.1"/>
    </source>
</evidence>
<dbReference type="GO" id="GO:0020037">
    <property type="term" value="F:heme binding"/>
    <property type="evidence" value="ECO:0007669"/>
    <property type="project" value="EnsemblFungi"/>
</dbReference>
<dbReference type="GO" id="GO:0043001">
    <property type="term" value="P:Golgi to plasma membrane protein transport"/>
    <property type="evidence" value="ECO:0007669"/>
    <property type="project" value="EnsemblFungi"/>
</dbReference>
<comment type="function">
    <text evidence="15">Non-classical phosphatidylinositol (PtdIns) transfer protein (PITP), which exhibits PtdIns-binding/transfer activity in the absence of detectable PtdCho-binding/transfer activity. Regulates PtdIns(4,5)P2 homeostasis at the plasma membrane. Heme-binding protein that may play a role in organic oxidant-induced stress responses.</text>
</comment>
<comment type="cofactor">
    <cofactor evidence="1">
        <name>heme b</name>
        <dbReference type="ChEBI" id="CHEBI:60344"/>
    </cofactor>
</comment>
<organism evidence="18 19">
    <name type="scientific">Hyphopichia burtonii NRRL Y-1933</name>
    <dbReference type="NCBI Taxonomy" id="984485"/>
    <lineage>
        <taxon>Eukaryota</taxon>
        <taxon>Fungi</taxon>
        <taxon>Dikarya</taxon>
        <taxon>Ascomycota</taxon>
        <taxon>Saccharomycotina</taxon>
        <taxon>Pichiomycetes</taxon>
        <taxon>Debaryomycetaceae</taxon>
        <taxon>Hyphopichia</taxon>
    </lineage>
</organism>
<dbReference type="Pfam" id="PF00650">
    <property type="entry name" value="CRAL_TRIO"/>
    <property type="match status" value="1"/>
</dbReference>
<dbReference type="SUPFAM" id="SSF52087">
    <property type="entry name" value="CRAL/TRIO domain"/>
    <property type="match status" value="1"/>
</dbReference>
<evidence type="ECO:0000256" key="9">
    <source>
        <dbReference type="ARBA" id="ARBA00022824"/>
    </source>
</evidence>
<evidence type="ECO:0000313" key="19">
    <source>
        <dbReference type="Proteomes" id="UP000095085"/>
    </source>
</evidence>
<keyword evidence="12 16" id="KW-0445">Lipid transport</keyword>
<dbReference type="GO" id="GO:0046488">
    <property type="term" value="P:phosphatidylinositol metabolic process"/>
    <property type="evidence" value="ECO:0007669"/>
    <property type="project" value="EnsemblFungi"/>
</dbReference>
<keyword evidence="13 16" id="KW-0472">Membrane</keyword>
<dbReference type="CDD" id="cd00170">
    <property type="entry name" value="SEC14"/>
    <property type="match status" value="1"/>
</dbReference>
<dbReference type="PANTHER" id="PTHR47669:SF1">
    <property type="entry name" value="PHOSPHATIDYLINOSITOL TRANSFER PROTEIN SFH5"/>
    <property type="match status" value="1"/>
</dbReference>
<dbReference type="GO" id="GO:2000114">
    <property type="term" value="P:regulation of establishment of cell polarity"/>
    <property type="evidence" value="ECO:0007669"/>
    <property type="project" value="EnsemblFungi"/>
</dbReference>
<dbReference type="InterPro" id="IPR036865">
    <property type="entry name" value="CRAL-TRIO_dom_sf"/>
</dbReference>
<accession>A0A1E4RKA2</accession>
<dbReference type="InterPro" id="IPR001251">
    <property type="entry name" value="CRAL-TRIO_dom"/>
</dbReference>
<comment type="subcellular location">
    <subcellularLocation>
        <location evidence="16">Cytoplasm</location>
    </subcellularLocation>
    <subcellularLocation>
        <location evidence="2 16">Endoplasmic reticulum membrane</location>
        <topology evidence="2 16">Peripheral membrane protein</topology>
    </subcellularLocation>
    <subcellularLocation>
        <location evidence="16">Microsome membrane</location>
        <topology evidence="16">Peripheral membrane protein</topology>
    </subcellularLocation>
</comment>
<dbReference type="AlphaFoldDB" id="A0A1E4RKA2"/>
<name>A0A1E4RKA2_9ASCO</name>
<dbReference type="Gene3D" id="3.40.525.10">
    <property type="entry name" value="CRAL-TRIO lipid binding domain"/>
    <property type="match status" value="1"/>
</dbReference>
<dbReference type="InterPro" id="IPR036273">
    <property type="entry name" value="CRAL/TRIO_N_dom_sf"/>
</dbReference>
<dbReference type="EMBL" id="KV454540">
    <property type="protein sequence ID" value="ODV67699.1"/>
    <property type="molecule type" value="Genomic_DNA"/>
</dbReference>
<comment type="similarity">
    <text evidence="3 16">Belongs to the SFH5 family.</text>
</comment>
<evidence type="ECO:0000256" key="15">
    <source>
        <dbReference type="ARBA" id="ARBA00024180"/>
    </source>
</evidence>
<evidence type="ECO:0000256" key="12">
    <source>
        <dbReference type="ARBA" id="ARBA00023055"/>
    </source>
</evidence>
<dbReference type="SMART" id="SM00516">
    <property type="entry name" value="SEC14"/>
    <property type="match status" value="1"/>
</dbReference>
<comment type="catalytic activity">
    <reaction evidence="14">
        <text>a 1,2-diacyl-sn-glycero-3-phospho-(1D-myo-inositol)(in) = a 1,2-diacyl-sn-glycero-3-phospho-(1D-myo-inositol)(out)</text>
        <dbReference type="Rhea" id="RHEA:38691"/>
        <dbReference type="ChEBI" id="CHEBI:57880"/>
    </reaction>
    <physiologicalReaction direction="left-to-right" evidence="14">
        <dbReference type="Rhea" id="RHEA:38692"/>
    </physiologicalReaction>
</comment>
<dbReference type="GeneID" id="30994643"/>
<evidence type="ECO:0000256" key="6">
    <source>
        <dbReference type="ARBA" id="ARBA00022490"/>
    </source>
</evidence>
<evidence type="ECO:0000256" key="11">
    <source>
        <dbReference type="ARBA" id="ARBA00023004"/>
    </source>
</evidence>
<dbReference type="GO" id="GO:0032541">
    <property type="term" value="C:cortical endoplasmic reticulum"/>
    <property type="evidence" value="ECO:0007669"/>
    <property type="project" value="EnsemblFungi"/>
</dbReference>
<keyword evidence="6 16" id="KW-0963">Cytoplasm</keyword>
<dbReference type="InterPro" id="IPR042938">
    <property type="entry name" value="Sfh5"/>
</dbReference>
<dbReference type="GO" id="GO:0017157">
    <property type="term" value="P:regulation of exocytosis"/>
    <property type="evidence" value="ECO:0007669"/>
    <property type="project" value="EnsemblFungi"/>
</dbReference>
<dbReference type="PROSITE" id="PS50191">
    <property type="entry name" value="CRAL_TRIO"/>
    <property type="match status" value="1"/>
</dbReference>
<evidence type="ECO:0000256" key="8">
    <source>
        <dbReference type="ARBA" id="ARBA00022723"/>
    </source>
</evidence>
<dbReference type="PANTHER" id="PTHR47669">
    <property type="entry name" value="PHOSPHATIDYLINOSITOL TRANSFER PROTEIN SFH5"/>
    <property type="match status" value="1"/>
</dbReference>
<evidence type="ECO:0000256" key="16">
    <source>
        <dbReference type="RuleBase" id="RU367059"/>
    </source>
</evidence>
<keyword evidence="9 16" id="KW-0256">Endoplasmic reticulum</keyword>
<evidence type="ECO:0000259" key="17">
    <source>
        <dbReference type="PROSITE" id="PS50191"/>
    </source>
</evidence>
<evidence type="ECO:0000256" key="10">
    <source>
        <dbReference type="ARBA" id="ARBA00022848"/>
    </source>
</evidence>
<protein>
    <recommendedName>
        <fullName evidence="4 16">Phosphatidylinositol transfer protein SFH5</fullName>
        <shortName evidence="16">PITP SFH5</shortName>
    </recommendedName>
</protein>
<evidence type="ECO:0000256" key="13">
    <source>
        <dbReference type="ARBA" id="ARBA00023136"/>
    </source>
</evidence>
<proteinExistence type="inferred from homology"/>
<dbReference type="SUPFAM" id="SSF46938">
    <property type="entry name" value="CRAL/TRIO N-terminal domain"/>
    <property type="match status" value="1"/>
</dbReference>
<dbReference type="RefSeq" id="XP_020076766.1">
    <property type="nucleotide sequence ID" value="XM_020220093.1"/>
</dbReference>
<dbReference type="GO" id="GO:0008526">
    <property type="term" value="F:phosphatidylinositol transfer activity"/>
    <property type="evidence" value="ECO:0007669"/>
    <property type="project" value="UniProtKB-UniRule"/>
</dbReference>
<keyword evidence="11" id="KW-0408">Iron</keyword>
<keyword evidence="7" id="KW-0349">Heme</keyword>
<dbReference type="GO" id="GO:0005829">
    <property type="term" value="C:cytosol"/>
    <property type="evidence" value="ECO:0007669"/>
    <property type="project" value="EnsemblFungi"/>
</dbReference>
<dbReference type="GO" id="GO:0005789">
    <property type="term" value="C:endoplasmic reticulum membrane"/>
    <property type="evidence" value="ECO:0007669"/>
    <property type="project" value="UniProtKB-SubCell"/>
</dbReference>